<evidence type="ECO:0000313" key="1">
    <source>
        <dbReference type="EMBL" id="KAF7419705.1"/>
    </source>
</evidence>
<dbReference type="EMBL" id="JACETU010000010">
    <property type="protein sequence ID" value="KAF7419705.1"/>
    <property type="molecule type" value="Genomic_DNA"/>
</dbReference>
<dbReference type="Proteomes" id="UP000623687">
    <property type="component" value="Unassembled WGS sequence"/>
</dbReference>
<keyword evidence="2" id="KW-1185">Reference proteome</keyword>
<dbReference type="AlphaFoldDB" id="A0A8H7DMI9"/>
<dbReference type="RefSeq" id="XP_036626559.1">
    <property type="nucleotide sequence ID" value="XM_036771938.1"/>
</dbReference>
<accession>A0A8H7DMI9</accession>
<dbReference type="GeneID" id="59372138"/>
<comment type="caution">
    <text evidence="1">The sequence shown here is derived from an EMBL/GenBank/DDBJ whole genome shotgun (WGS) entry which is preliminary data.</text>
</comment>
<sequence>MPTPRREYLSLFLANSSESNVRGRPDFHSPWIGVPRRGEAGANIFVKKEHGEPFSVSIVHKHKEYDRVENVRKVYLRTDIEMCSVGIYHSLFDFEKGESEQVVAILADGTRRQWAATLGEVKAPDLRTLEVHLSPQPERNLLLEHKLVLIDSLNTMMNLARSKGDRVQASDMIDVTLPLFRALAAELAP</sequence>
<proteinExistence type="predicted"/>
<dbReference type="VEuPathDB" id="FungiDB:PC9H_002297"/>
<gene>
    <name evidence="1" type="ORF">PC9H_002297</name>
</gene>
<reference evidence="1" key="1">
    <citation type="submission" date="2019-07" db="EMBL/GenBank/DDBJ databases">
        <authorList>
            <person name="Palmer J.M."/>
        </authorList>
    </citation>
    <scope>NUCLEOTIDE SEQUENCE</scope>
    <source>
        <strain evidence="1">PC9</strain>
    </source>
</reference>
<evidence type="ECO:0000313" key="2">
    <source>
        <dbReference type="Proteomes" id="UP000623687"/>
    </source>
</evidence>
<name>A0A8H7DMI9_PLEOS</name>
<organism evidence="1 2">
    <name type="scientific">Pleurotus ostreatus</name>
    <name type="common">Oyster mushroom</name>
    <name type="synonym">White-rot fungus</name>
    <dbReference type="NCBI Taxonomy" id="5322"/>
    <lineage>
        <taxon>Eukaryota</taxon>
        <taxon>Fungi</taxon>
        <taxon>Dikarya</taxon>
        <taxon>Basidiomycota</taxon>
        <taxon>Agaricomycotina</taxon>
        <taxon>Agaricomycetes</taxon>
        <taxon>Agaricomycetidae</taxon>
        <taxon>Agaricales</taxon>
        <taxon>Pleurotineae</taxon>
        <taxon>Pleurotaceae</taxon>
        <taxon>Pleurotus</taxon>
    </lineage>
</organism>
<protein>
    <submittedName>
        <fullName evidence="1">Uncharacterized protein</fullName>
    </submittedName>
</protein>